<dbReference type="AlphaFoldDB" id="K1TQ62"/>
<gene>
    <name evidence="1" type="ORF">OBE_01455</name>
</gene>
<proteinExistence type="predicted"/>
<protein>
    <submittedName>
        <fullName evidence="1">Uncharacterized protein</fullName>
    </submittedName>
</protein>
<sequence>MFRPVKVFDVSQTDGKPLPELASSLSGNVPNYEAFMEALRRSAPVPITFEAMAADTDGYFSADHQKIAIRQGMSEVQTVSATVHEIAHSKL</sequence>
<accession>K1TQ62</accession>
<dbReference type="EMBL" id="AJWZ01000967">
    <property type="protein sequence ID" value="EKC75242.1"/>
    <property type="molecule type" value="Genomic_DNA"/>
</dbReference>
<comment type="caution">
    <text evidence="1">The sequence shown here is derived from an EMBL/GenBank/DDBJ whole genome shotgun (WGS) entry which is preliminary data.</text>
</comment>
<feature type="non-terminal residue" evidence="1">
    <location>
        <position position="91"/>
    </location>
</feature>
<name>K1TQ62_9ZZZZ</name>
<organism evidence="1">
    <name type="scientific">human gut metagenome</name>
    <dbReference type="NCBI Taxonomy" id="408170"/>
    <lineage>
        <taxon>unclassified sequences</taxon>
        <taxon>metagenomes</taxon>
        <taxon>organismal metagenomes</taxon>
    </lineage>
</organism>
<evidence type="ECO:0000313" key="1">
    <source>
        <dbReference type="EMBL" id="EKC75242.1"/>
    </source>
</evidence>
<reference evidence="1" key="1">
    <citation type="journal article" date="2013" name="Environ. Microbiol.">
        <title>Microbiota from the distal guts of lean and obese adolescents exhibit partial functional redundancy besides clear differences in community structure.</title>
        <authorList>
            <person name="Ferrer M."/>
            <person name="Ruiz A."/>
            <person name="Lanza F."/>
            <person name="Haange S.B."/>
            <person name="Oberbach A."/>
            <person name="Till H."/>
            <person name="Bargiela R."/>
            <person name="Campoy C."/>
            <person name="Segura M.T."/>
            <person name="Richter M."/>
            <person name="von Bergen M."/>
            <person name="Seifert J."/>
            <person name="Suarez A."/>
        </authorList>
    </citation>
    <scope>NUCLEOTIDE SEQUENCE</scope>
</reference>